<dbReference type="SMART" id="SM00871">
    <property type="entry name" value="AraC_E_bind"/>
    <property type="match status" value="1"/>
</dbReference>
<organism evidence="2 3">
    <name type="scientific">Clostridium senegalense</name>
    <dbReference type="NCBI Taxonomy" id="1465809"/>
    <lineage>
        <taxon>Bacteria</taxon>
        <taxon>Bacillati</taxon>
        <taxon>Bacillota</taxon>
        <taxon>Clostridia</taxon>
        <taxon>Eubacteriales</taxon>
        <taxon>Clostridiaceae</taxon>
        <taxon>Clostridium</taxon>
    </lineage>
</organism>
<gene>
    <name evidence="2" type="ORF">G3M99_09285</name>
</gene>
<dbReference type="PANTHER" id="PTHR36444">
    <property type="entry name" value="TRANSCRIPTIONAL REGULATOR PROTEIN YOBU-RELATED"/>
    <property type="match status" value="1"/>
</dbReference>
<dbReference type="InterPro" id="IPR011256">
    <property type="entry name" value="Reg_factor_effector_dom_sf"/>
</dbReference>
<dbReference type="Pfam" id="PF14526">
    <property type="entry name" value="Cass2"/>
    <property type="match status" value="1"/>
</dbReference>
<evidence type="ECO:0000313" key="3">
    <source>
        <dbReference type="Proteomes" id="UP000481872"/>
    </source>
</evidence>
<dbReference type="Gene3D" id="3.20.80.10">
    <property type="entry name" value="Regulatory factor, effector binding domain"/>
    <property type="match status" value="1"/>
</dbReference>
<protein>
    <recommendedName>
        <fullName evidence="1">AraC effector-binding domain-containing protein</fullName>
    </recommendedName>
</protein>
<dbReference type="InterPro" id="IPR029441">
    <property type="entry name" value="Cass2"/>
</dbReference>
<dbReference type="SUPFAM" id="SSF55136">
    <property type="entry name" value="Probable bacterial effector-binding domain"/>
    <property type="match status" value="1"/>
</dbReference>
<proteinExistence type="predicted"/>
<dbReference type="PANTHER" id="PTHR36444:SF3">
    <property type="entry name" value="TRANSCRIPTIONAL ACTIVATOR, PUTATIVE-RELATED"/>
    <property type="match status" value="1"/>
</dbReference>
<accession>A0A6M0H5A0</accession>
<dbReference type="Proteomes" id="UP000481872">
    <property type="component" value="Unassembled WGS sequence"/>
</dbReference>
<dbReference type="RefSeq" id="WP_199869964.1">
    <property type="nucleotide sequence ID" value="NZ_JAAGPU010000015.1"/>
</dbReference>
<feature type="domain" description="AraC effector-binding" evidence="1">
    <location>
        <begin position="1"/>
        <end position="169"/>
    </location>
</feature>
<dbReference type="InterPro" id="IPR010499">
    <property type="entry name" value="AraC_E-bd"/>
</dbReference>
<name>A0A6M0H5A0_9CLOT</name>
<evidence type="ECO:0000259" key="1">
    <source>
        <dbReference type="SMART" id="SM00871"/>
    </source>
</evidence>
<comment type="caution">
    <text evidence="2">The sequence shown here is derived from an EMBL/GenBank/DDBJ whole genome shotgun (WGS) entry which is preliminary data.</text>
</comment>
<evidence type="ECO:0000313" key="2">
    <source>
        <dbReference type="EMBL" id="NEU05041.1"/>
    </source>
</evidence>
<dbReference type="AlphaFoldDB" id="A0A6M0H5A0"/>
<keyword evidence="3" id="KW-1185">Reference proteome</keyword>
<dbReference type="EMBL" id="JAAGPU010000015">
    <property type="protein sequence ID" value="NEU05041.1"/>
    <property type="molecule type" value="Genomic_DNA"/>
</dbReference>
<dbReference type="InterPro" id="IPR053182">
    <property type="entry name" value="YobU-like_regulator"/>
</dbReference>
<sequence>MEYHIIEKQEIEIVGAIRNFEKCTTNAKINNWQEKNIDIWLFWDEFLNKGMDKKIGNEYKLYRPPFWRMCARQTLDNGENVISIGAEADGKEYKDLDTFKIPASTWVVFETKEFLSKDNNTIESLMKVINTEWLPTSGYEKSMNYEIQVYCPEEEKSNKCGFEVWIPVRKRKILN</sequence>
<reference evidence="2 3" key="1">
    <citation type="submission" date="2020-02" db="EMBL/GenBank/DDBJ databases">
        <title>Genome assembly of a novel Clostridium senegalense strain.</title>
        <authorList>
            <person name="Gupta T.B."/>
            <person name="Jauregui R."/>
            <person name="Maclean P."/>
            <person name="Nawarathana A."/>
            <person name="Brightwell G."/>
        </authorList>
    </citation>
    <scope>NUCLEOTIDE SEQUENCE [LARGE SCALE GENOMIC DNA]</scope>
    <source>
        <strain evidence="2 3">AGRFS4</strain>
    </source>
</reference>